<gene>
    <name evidence="5" type="ORF">GCM10017667_53880</name>
</gene>
<protein>
    <recommendedName>
        <fullName evidence="4">HIT domain-containing protein</fullName>
    </recommendedName>
</protein>
<dbReference type="GO" id="GO:0003824">
    <property type="term" value="F:catalytic activity"/>
    <property type="evidence" value="ECO:0007669"/>
    <property type="project" value="InterPro"/>
</dbReference>
<dbReference type="InterPro" id="IPR036265">
    <property type="entry name" value="HIT-like_sf"/>
</dbReference>
<evidence type="ECO:0000313" key="6">
    <source>
        <dbReference type="Proteomes" id="UP000632849"/>
    </source>
</evidence>
<dbReference type="PANTHER" id="PTHR46648:SF1">
    <property type="entry name" value="ADENOSINE 5'-MONOPHOSPHORAMIDASE HNT1"/>
    <property type="match status" value="1"/>
</dbReference>
<accession>A0A919BSJ3</accession>
<feature type="active site" description="Tele-AMP-histidine intermediate" evidence="1">
    <location>
        <position position="118"/>
    </location>
</feature>
<feature type="short sequence motif" description="Histidine triad motif" evidence="2 3">
    <location>
        <begin position="116"/>
        <end position="120"/>
    </location>
</feature>
<dbReference type="Proteomes" id="UP000632849">
    <property type="component" value="Unassembled WGS sequence"/>
</dbReference>
<dbReference type="InterPro" id="IPR001310">
    <property type="entry name" value="Histidine_triad_HIT"/>
</dbReference>
<evidence type="ECO:0000256" key="2">
    <source>
        <dbReference type="PIRSR" id="PIRSR601310-3"/>
    </source>
</evidence>
<feature type="domain" description="HIT" evidence="4">
    <location>
        <begin position="24"/>
        <end position="131"/>
    </location>
</feature>
<evidence type="ECO:0000256" key="3">
    <source>
        <dbReference type="PROSITE-ProRule" id="PRU00464"/>
    </source>
</evidence>
<evidence type="ECO:0000259" key="4">
    <source>
        <dbReference type="PROSITE" id="PS51084"/>
    </source>
</evidence>
<dbReference type="SUPFAM" id="SSF54197">
    <property type="entry name" value="HIT-like"/>
    <property type="match status" value="1"/>
</dbReference>
<sequence>MSSVERKLFDLEAYEARARLGPCFVCAFLKGEPGYEHELVYEDADHVAFLDRWPTLPGKVLVAPKAHVEDVVSGFSEDGYVQMMQAVRRVALAVEEVLAPERVYLLSLGSRQGNPHVHWHVAALPPGVPYEQQQFHALMAEHGVADVAPAETARIAAELRRRLA</sequence>
<reference evidence="5" key="2">
    <citation type="submission" date="2020-09" db="EMBL/GenBank/DDBJ databases">
        <authorList>
            <person name="Sun Q."/>
            <person name="Ohkuma M."/>
        </authorList>
    </citation>
    <scope>NUCLEOTIDE SEQUENCE</scope>
    <source>
        <strain evidence="5">JCM 4122</strain>
    </source>
</reference>
<dbReference type="PROSITE" id="PS51084">
    <property type="entry name" value="HIT_2"/>
    <property type="match status" value="1"/>
</dbReference>
<dbReference type="InterPro" id="IPR011146">
    <property type="entry name" value="HIT-like"/>
</dbReference>
<dbReference type="RefSeq" id="WP_190043279.1">
    <property type="nucleotide sequence ID" value="NZ_BNBE01000002.1"/>
</dbReference>
<evidence type="ECO:0000256" key="1">
    <source>
        <dbReference type="PIRSR" id="PIRSR601310-1"/>
    </source>
</evidence>
<comment type="caution">
    <text evidence="5">The sequence shown here is derived from an EMBL/GenBank/DDBJ whole genome shotgun (WGS) entry which is preliminary data.</text>
</comment>
<dbReference type="AlphaFoldDB" id="A0A919BSJ3"/>
<dbReference type="EMBL" id="BNBE01000002">
    <property type="protein sequence ID" value="GHG13296.1"/>
    <property type="molecule type" value="Genomic_DNA"/>
</dbReference>
<organism evidence="5 6">
    <name type="scientific">Streptomyces filamentosus</name>
    <name type="common">Streptomyces roseosporus</name>
    <dbReference type="NCBI Taxonomy" id="67294"/>
    <lineage>
        <taxon>Bacteria</taxon>
        <taxon>Bacillati</taxon>
        <taxon>Actinomycetota</taxon>
        <taxon>Actinomycetes</taxon>
        <taxon>Kitasatosporales</taxon>
        <taxon>Streptomycetaceae</taxon>
        <taxon>Streptomyces</taxon>
    </lineage>
</organism>
<dbReference type="Gene3D" id="3.30.428.10">
    <property type="entry name" value="HIT-like"/>
    <property type="match status" value="1"/>
</dbReference>
<keyword evidence="6" id="KW-1185">Reference proteome</keyword>
<reference evidence="5" key="1">
    <citation type="journal article" date="2014" name="Int. J. Syst. Evol. Microbiol.">
        <title>Complete genome sequence of Corynebacterium casei LMG S-19264T (=DSM 44701T), isolated from a smear-ripened cheese.</title>
        <authorList>
            <consortium name="US DOE Joint Genome Institute (JGI-PGF)"/>
            <person name="Walter F."/>
            <person name="Albersmeier A."/>
            <person name="Kalinowski J."/>
            <person name="Ruckert C."/>
        </authorList>
    </citation>
    <scope>NUCLEOTIDE SEQUENCE</scope>
    <source>
        <strain evidence="5">JCM 4122</strain>
    </source>
</reference>
<dbReference type="PANTHER" id="PTHR46648">
    <property type="entry name" value="HIT FAMILY PROTEIN 1"/>
    <property type="match status" value="1"/>
</dbReference>
<name>A0A919BSJ3_STRFL</name>
<proteinExistence type="predicted"/>
<dbReference type="Pfam" id="PF01230">
    <property type="entry name" value="HIT"/>
    <property type="match status" value="1"/>
</dbReference>
<dbReference type="GO" id="GO:0009117">
    <property type="term" value="P:nucleotide metabolic process"/>
    <property type="evidence" value="ECO:0007669"/>
    <property type="project" value="TreeGrafter"/>
</dbReference>
<evidence type="ECO:0000313" key="5">
    <source>
        <dbReference type="EMBL" id="GHG13296.1"/>
    </source>
</evidence>